<dbReference type="AlphaFoldDB" id="A0A1R1X1V6"/>
<dbReference type="PANTHER" id="PTHR33119">
    <property type="entry name" value="IFI3P"/>
    <property type="match status" value="1"/>
</dbReference>
<evidence type="ECO:0000313" key="4">
    <source>
        <dbReference type="Proteomes" id="UP000187429"/>
    </source>
</evidence>
<proteinExistence type="predicted"/>
<keyword evidence="4" id="KW-1185">Reference proteome</keyword>
<dbReference type="EMBL" id="LSSM01007344">
    <property type="protein sequence ID" value="OMJ08615.1"/>
    <property type="molecule type" value="Genomic_DNA"/>
</dbReference>
<dbReference type="PANTHER" id="PTHR33119:SF1">
    <property type="entry name" value="FE2OG DIOXYGENASE DOMAIN-CONTAINING PROTEIN"/>
    <property type="match status" value="1"/>
</dbReference>
<evidence type="ECO:0000259" key="1">
    <source>
        <dbReference type="Pfam" id="PF14033"/>
    </source>
</evidence>
<dbReference type="InterPro" id="IPR049192">
    <property type="entry name" value="DUF4246_C"/>
</dbReference>
<evidence type="ECO:0000313" key="3">
    <source>
        <dbReference type="EMBL" id="OMJ17888.1"/>
    </source>
</evidence>
<accession>A0A1R1X1V6</accession>
<name>A0A1R1X1V6_9FUNG</name>
<sequence>MNYNKISKNFMSPIVKIVVDFAIDELCFYADNLSQAESLPGSVDRTYFSNTIIPVELQDMLMRQVSRLENVPDMKLDWRPNSRYNALELVDPSLFPVVFGETYVIADDIEPCKVLN</sequence>
<organism evidence="2 4">
    <name type="scientific">Smittium culicis</name>
    <dbReference type="NCBI Taxonomy" id="133412"/>
    <lineage>
        <taxon>Eukaryota</taxon>
        <taxon>Fungi</taxon>
        <taxon>Fungi incertae sedis</taxon>
        <taxon>Zoopagomycota</taxon>
        <taxon>Kickxellomycotina</taxon>
        <taxon>Harpellomycetes</taxon>
        <taxon>Harpellales</taxon>
        <taxon>Legeriomycetaceae</taxon>
        <taxon>Smittium</taxon>
    </lineage>
</organism>
<dbReference type="InterPro" id="IPR025340">
    <property type="entry name" value="DUF4246"/>
</dbReference>
<reference evidence="4" key="1">
    <citation type="submission" date="2017-01" db="EMBL/GenBank/DDBJ databases">
        <authorList>
            <person name="Wang Y."/>
            <person name="White M."/>
            <person name="Kvist S."/>
            <person name="Moncalvo J.-M."/>
        </authorList>
    </citation>
    <scope>NUCLEOTIDE SEQUENCE [LARGE SCALE GENOMIC DNA]</scope>
    <source>
        <strain evidence="4">ID-206-W2</strain>
    </source>
</reference>
<reference evidence="2" key="2">
    <citation type="submission" date="2017-01" db="EMBL/GenBank/DDBJ databases">
        <authorList>
            <person name="Mah S.A."/>
            <person name="Swanson W.J."/>
            <person name="Moy G.W."/>
            <person name="Vacquier V.D."/>
        </authorList>
    </citation>
    <scope>NUCLEOTIDE SEQUENCE [LARGE SCALE GENOMIC DNA]</scope>
    <source>
        <strain evidence="2">ID-206-W2</strain>
    </source>
</reference>
<gene>
    <name evidence="2" type="ORF">AYI69_g11004</name>
    <name evidence="3" type="ORF">AYI69_g7256</name>
</gene>
<dbReference type="OrthoDB" id="415532at2759"/>
<dbReference type="Proteomes" id="UP000187429">
    <property type="component" value="Unassembled WGS sequence"/>
</dbReference>
<feature type="domain" description="DUF4246" evidence="1">
    <location>
        <begin position="18"/>
        <end position="109"/>
    </location>
</feature>
<dbReference type="EMBL" id="LSSM01003437">
    <property type="protein sequence ID" value="OMJ17888.1"/>
    <property type="molecule type" value="Genomic_DNA"/>
</dbReference>
<comment type="caution">
    <text evidence="2">The sequence shown here is derived from an EMBL/GenBank/DDBJ whole genome shotgun (WGS) entry which is preliminary data.</text>
</comment>
<protein>
    <recommendedName>
        <fullName evidence="1">DUF4246 domain-containing protein</fullName>
    </recommendedName>
</protein>
<evidence type="ECO:0000313" key="2">
    <source>
        <dbReference type="EMBL" id="OMJ08615.1"/>
    </source>
</evidence>
<dbReference type="Pfam" id="PF14033">
    <property type="entry name" value="DUF4246"/>
    <property type="match status" value="1"/>
</dbReference>